<dbReference type="RefSeq" id="XP_001738155.1">
    <property type="nucleotide sequence ID" value="XM_001738103.1"/>
</dbReference>
<dbReference type="OrthoDB" id="30222at2759"/>
<evidence type="ECO:0000313" key="2">
    <source>
        <dbReference type="EMBL" id="EDR25515.1"/>
    </source>
</evidence>
<keyword evidence="1" id="KW-0812">Transmembrane</keyword>
<gene>
    <name evidence="2" type="ORF">EDI_260610</name>
</gene>
<keyword evidence="1" id="KW-0472">Membrane</keyword>
<protein>
    <submittedName>
        <fullName evidence="2">Uncharacterized protein</fullName>
    </submittedName>
</protein>
<evidence type="ECO:0000256" key="1">
    <source>
        <dbReference type="SAM" id="Phobius"/>
    </source>
</evidence>
<organism evidence="3">
    <name type="scientific">Entamoeba dispar (strain ATCC PRA-260 / SAW760)</name>
    <dbReference type="NCBI Taxonomy" id="370354"/>
    <lineage>
        <taxon>Eukaryota</taxon>
        <taxon>Amoebozoa</taxon>
        <taxon>Evosea</taxon>
        <taxon>Archamoebae</taxon>
        <taxon>Mastigamoebida</taxon>
        <taxon>Entamoebidae</taxon>
        <taxon>Entamoeba</taxon>
    </lineage>
</organism>
<reference evidence="3" key="1">
    <citation type="submission" date="2007-12" db="EMBL/GenBank/DDBJ databases">
        <title>Annotation of Entamoeba dispar SAW760.</title>
        <authorList>
            <person name="Lorenzi H."/>
            <person name="Inman J."/>
            <person name="Schobel S."/>
            <person name="Amedeo P."/>
            <person name="Caler E."/>
        </authorList>
    </citation>
    <scope>NUCLEOTIDE SEQUENCE [LARGE SCALE GENOMIC DNA]</scope>
    <source>
        <strain evidence="3">ATCC PRA-260 / SAW760</strain>
    </source>
</reference>
<accession>B0EIY2</accession>
<evidence type="ECO:0000313" key="3">
    <source>
        <dbReference type="Proteomes" id="UP000008076"/>
    </source>
</evidence>
<dbReference type="OMA" id="FLICGPR"/>
<sequence>MNQYLAFAAVIFTSITTLFTIAPVNEMVALENEPTIITPESLEFQFEGSQDKITPETESFYDKAKQTGAKIKEKTIEYTKKGANKVKETGAVIKDKAIEYTKKGAQKAKETIQVVEDKIEQGVEYTKEKGETLFSSVLEKSQEVYTDITEKTRIAYELVKDKTVDLCNKLKHYFGSLNKEEEEIKVEEEVEFVVEEDSEDLNNEDDNQGFEEIIKDEINKPIPVQNDIEEPIIIKDEVVVLPEEQVQIIEEESKQETIETETIKSKIMSYILVVKKNIIHLCSIIKTRFINTIRVLVFYFNKLISIILDWARYTKYSIIDFYHTLFNNNNEVELIPEQEKTEEQSSNKIYQIITKIKANIKERIEFYNDLVVDEIVHFIEQHSLYTNYKEGISKTLEFMQMNKLIRNYGETIACLIYASFFTLLFLIPFLICGPRL</sequence>
<dbReference type="EMBL" id="DS549501">
    <property type="protein sequence ID" value="EDR25515.1"/>
    <property type="molecule type" value="Genomic_DNA"/>
</dbReference>
<keyword evidence="3" id="KW-1185">Reference proteome</keyword>
<dbReference type="AlphaFoldDB" id="B0EIY2"/>
<dbReference type="eggNOG" id="ENOG502RCI7">
    <property type="taxonomic scope" value="Eukaryota"/>
</dbReference>
<dbReference type="GeneID" id="5883225"/>
<proteinExistence type="predicted"/>
<feature type="transmembrane region" description="Helical" evidence="1">
    <location>
        <begin position="6"/>
        <end position="24"/>
    </location>
</feature>
<feature type="transmembrane region" description="Helical" evidence="1">
    <location>
        <begin position="408"/>
        <end position="431"/>
    </location>
</feature>
<dbReference type="Proteomes" id="UP000008076">
    <property type="component" value="Unassembled WGS sequence"/>
</dbReference>
<dbReference type="Gene3D" id="1.10.287.700">
    <property type="entry name" value="Helix hairpin bin"/>
    <property type="match status" value="1"/>
</dbReference>
<keyword evidence="1" id="KW-1133">Transmembrane helix</keyword>
<dbReference type="VEuPathDB" id="AmoebaDB:EDI_260610"/>
<dbReference type="KEGG" id="edi:EDI_260610"/>
<name>B0EIY2_ENTDS</name>